<evidence type="ECO:0000313" key="12">
    <source>
        <dbReference type="EMBL" id="SCF00629.1"/>
    </source>
</evidence>
<dbReference type="Gene3D" id="2.60.120.430">
    <property type="entry name" value="Galactose-binding lectin"/>
    <property type="match status" value="1"/>
</dbReference>
<comment type="subcellular location">
    <subcellularLocation>
        <location evidence="1">Endoplasmic reticulum membrane</location>
        <topology evidence="1">Single-pass type I membrane protein</topology>
    </subcellularLocation>
</comment>
<keyword evidence="3" id="KW-0812">Transmembrane</keyword>
<dbReference type="PANTHER" id="PTHR13460">
    <property type="match status" value="1"/>
</dbReference>
<evidence type="ECO:0000313" key="13">
    <source>
        <dbReference type="Proteomes" id="UP000198242"/>
    </source>
</evidence>
<keyword evidence="6" id="KW-1133">Transmembrane helix</keyword>
<reference evidence="13" key="1">
    <citation type="submission" date="2016-06" db="EMBL/GenBank/DDBJ databases">
        <authorList>
            <person name="Varghese N."/>
            <person name="Submissions Spin"/>
        </authorList>
    </citation>
    <scope>NUCLEOTIDE SEQUENCE [LARGE SCALE GENOMIC DNA]</scope>
    <source>
        <strain evidence="13">DSM 43909</strain>
    </source>
</reference>
<evidence type="ECO:0000256" key="3">
    <source>
        <dbReference type="ARBA" id="ARBA00022692"/>
    </source>
</evidence>
<keyword evidence="7" id="KW-0472">Membrane</keyword>
<keyword evidence="4 10" id="KW-0732">Signal</keyword>
<feature type="domain" description="Malectin" evidence="11">
    <location>
        <begin position="438"/>
        <end position="575"/>
    </location>
</feature>
<dbReference type="Pfam" id="PF11721">
    <property type="entry name" value="Malectin"/>
    <property type="match status" value="1"/>
</dbReference>
<feature type="signal peptide" evidence="10">
    <location>
        <begin position="1"/>
        <end position="37"/>
    </location>
</feature>
<keyword evidence="8" id="KW-0325">Glycoprotein</keyword>
<keyword evidence="13" id="KW-1185">Reference proteome</keyword>
<organism evidence="12 13">
    <name type="scientific">Micromonospora viridifaciens</name>
    <dbReference type="NCBI Taxonomy" id="1881"/>
    <lineage>
        <taxon>Bacteria</taxon>
        <taxon>Bacillati</taxon>
        <taxon>Actinomycetota</taxon>
        <taxon>Actinomycetes</taxon>
        <taxon>Micromonosporales</taxon>
        <taxon>Micromonosporaceae</taxon>
        <taxon>Micromonospora</taxon>
    </lineage>
</organism>
<dbReference type="AlphaFoldDB" id="A0A1C4WWS2"/>
<dbReference type="GO" id="GO:0030246">
    <property type="term" value="F:carbohydrate binding"/>
    <property type="evidence" value="ECO:0007669"/>
    <property type="project" value="InterPro"/>
</dbReference>
<dbReference type="SUPFAM" id="SSF69322">
    <property type="entry name" value="Tricorn protease domain 2"/>
    <property type="match status" value="1"/>
</dbReference>
<proteinExistence type="inferred from homology"/>
<dbReference type="NCBIfam" id="TIGR05002">
    <property type="entry name" value="NxxGxxAF_repeat"/>
    <property type="match status" value="2"/>
</dbReference>
<evidence type="ECO:0000256" key="2">
    <source>
        <dbReference type="ARBA" id="ARBA00009141"/>
    </source>
</evidence>
<dbReference type="InterPro" id="IPR039155">
    <property type="entry name" value="MLEC"/>
</dbReference>
<accession>A0A1C4WWS2</accession>
<evidence type="ECO:0000256" key="7">
    <source>
        <dbReference type="ARBA" id="ARBA00023136"/>
    </source>
</evidence>
<dbReference type="InterPro" id="IPR021720">
    <property type="entry name" value="Malectin_dom"/>
</dbReference>
<evidence type="ECO:0000256" key="5">
    <source>
        <dbReference type="ARBA" id="ARBA00022824"/>
    </source>
</evidence>
<protein>
    <submittedName>
        <fullName evidence="12">Di-glucose binding within endoplasmic reticulum</fullName>
    </submittedName>
</protein>
<dbReference type="GO" id="GO:0016020">
    <property type="term" value="C:membrane"/>
    <property type="evidence" value="ECO:0007669"/>
    <property type="project" value="TreeGrafter"/>
</dbReference>
<comment type="similarity">
    <text evidence="2">Belongs to the malectin family.</text>
</comment>
<evidence type="ECO:0000259" key="11">
    <source>
        <dbReference type="Pfam" id="PF11721"/>
    </source>
</evidence>
<name>A0A1C4WWS2_MICVI</name>
<keyword evidence="5" id="KW-0256">Endoplasmic reticulum</keyword>
<sequence length="595" mass="62324">MKVGTRTRLIGQSSARSVGLVAACGLLVGLLSPPGSAAAASVAGQVLAGEASSYTQVELQARSNLLVNDNGYHLPPGSQFNSITPVINDAGQVAFRVQLVPDQVDPSAYHPGLWHGGHGDGGIVYTGPTDALADTDVSINASGDVAFTLSSGGTDNSLYRYDASTRTATRVGTSPVLPNSYRDPQIATAGDIGFQANFGGGRALAAYRGGAGVVYASDKTLDPGSPYTYIYTPSYNSAGQFAAKVATSDDYVTKVELRLFNADGSSKRILANQATDPASPYKAFNNSFAFNDAGTVAVIATRVDNKRVLVRSDGTTTTELVVADPQATVRDFEYFRPAINNAGQVAFRAVDAQGQAIYVSDDDSLVRVVGKADMVETDLGVGQIGQHDSSSVFGGAPSINSHGDVVFTAALHPKGNNQVEWGTGVFVAYAARSAPPYTLAINVGGGEYVDAAGQKWEADHPYSAGGWGYVADKKAKAESTQKDIAGTPDAALFQSRLTKFSSYRIDDLPAGTYAIDLGFAEFQQNVKLGSRVFSVRIGDQVVLKDHDVAVEVGGLAADQQQVVVEHRGGALVLEFSGDRTDPILNALRISTVTSR</sequence>
<dbReference type="PANTHER" id="PTHR13460:SF0">
    <property type="entry name" value="MALECTIN"/>
    <property type="match status" value="1"/>
</dbReference>
<evidence type="ECO:0000256" key="4">
    <source>
        <dbReference type="ARBA" id="ARBA00022729"/>
    </source>
</evidence>
<evidence type="ECO:0000256" key="10">
    <source>
        <dbReference type="SAM" id="SignalP"/>
    </source>
</evidence>
<evidence type="ECO:0000256" key="9">
    <source>
        <dbReference type="ARBA" id="ARBA00023277"/>
    </source>
</evidence>
<feature type="chain" id="PRO_5038507928" evidence="10">
    <location>
        <begin position="38"/>
        <end position="595"/>
    </location>
</feature>
<gene>
    <name evidence="12" type="ORF">GA0074695_2827</name>
</gene>
<evidence type="ECO:0000256" key="1">
    <source>
        <dbReference type="ARBA" id="ARBA00004115"/>
    </source>
</evidence>
<dbReference type="EMBL" id="LT607411">
    <property type="protein sequence ID" value="SCF00629.1"/>
    <property type="molecule type" value="Genomic_DNA"/>
</dbReference>
<evidence type="ECO:0000256" key="6">
    <source>
        <dbReference type="ARBA" id="ARBA00022989"/>
    </source>
</evidence>
<dbReference type="Proteomes" id="UP000198242">
    <property type="component" value="Chromosome I"/>
</dbReference>
<evidence type="ECO:0000256" key="8">
    <source>
        <dbReference type="ARBA" id="ARBA00023180"/>
    </source>
</evidence>
<keyword evidence="9" id="KW-0119">Carbohydrate metabolism</keyword>